<dbReference type="InterPro" id="IPR050557">
    <property type="entry name" value="RTX_toxin/Mannuronan_C5-epim"/>
</dbReference>
<dbReference type="Proteomes" id="UP000322545">
    <property type="component" value="Unassembled WGS sequence"/>
</dbReference>
<dbReference type="SUPFAM" id="SSF51120">
    <property type="entry name" value="beta-Roll"/>
    <property type="match status" value="2"/>
</dbReference>
<keyword evidence="2" id="KW-0964">Secreted</keyword>
<proteinExistence type="predicted"/>
<dbReference type="PROSITE" id="PS00330">
    <property type="entry name" value="HEMOLYSIN_CALCIUM"/>
    <property type="match status" value="2"/>
</dbReference>
<protein>
    <submittedName>
        <fullName evidence="5">Hemolysin-type calcium-binding repeat-containing protein</fullName>
    </submittedName>
</protein>
<comment type="subcellular location">
    <subcellularLocation>
        <location evidence="1">Secreted</location>
    </subcellularLocation>
</comment>
<dbReference type="EMBL" id="FRCB01000001">
    <property type="protein sequence ID" value="SHL48479.1"/>
    <property type="molecule type" value="Genomic_DNA"/>
</dbReference>
<feature type="chain" id="PRO_5009923935" evidence="4">
    <location>
        <begin position="18"/>
        <end position="349"/>
    </location>
</feature>
<evidence type="ECO:0000256" key="4">
    <source>
        <dbReference type="SAM" id="SignalP"/>
    </source>
</evidence>
<evidence type="ECO:0000256" key="1">
    <source>
        <dbReference type="ARBA" id="ARBA00004613"/>
    </source>
</evidence>
<evidence type="ECO:0000256" key="2">
    <source>
        <dbReference type="ARBA" id="ARBA00022525"/>
    </source>
</evidence>
<dbReference type="PANTHER" id="PTHR38340:SF1">
    <property type="entry name" value="S-LAYER PROTEIN"/>
    <property type="match status" value="1"/>
</dbReference>
<reference evidence="5 6" key="1">
    <citation type="submission" date="2016-11" db="EMBL/GenBank/DDBJ databases">
        <authorList>
            <person name="Varghese N."/>
            <person name="Submissions S."/>
        </authorList>
    </citation>
    <scope>NUCLEOTIDE SEQUENCE [LARGE SCALE GENOMIC DNA]</scope>
    <source>
        <strain evidence="5 6">DSM 28249</strain>
    </source>
</reference>
<name>A0A1M7B1E7_9RHOB</name>
<keyword evidence="6" id="KW-1185">Reference proteome</keyword>
<dbReference type="Gene3D" id="2.150.10.10">
    <property type="entry name" value="Serralysin-like metalloprotease, C-terminal"/>
    <property type="match status" value="4"/>
</dbReference>
<dbReference type="PRINTS" id="PR00313">
    <property type="entry name" value="CABNDNGRPT"/>
</dbReference>
<keyword evidence="4" id="KW-0732">Signal</keyword>
<feature type="compositionally biased region" description="Polar residues" evidence="3">
    <location>
        <begin position="85"/>
        <end position="99"/>
    </location>
</feature>
<sequence>MLLLAGILGMMAVGATAFFGFDFGTSDENADSPLPPEPESGQPDLLSSLHQHDPSPDDTAPEAPAPDQSAPDTAFTPGEIISGDATDNSLAGTDASDQINGYAGDDLVAGGPGDDQLFGDLGQDTLLGEAGNDTLHGDEGDDSLSGQDGDDDLYGHAGQDTLSGGAGDDSLQGGEGNDSVMGDDGNDAVHGGLGDDTLDGGLGADTLFGSWGNDALTGVVDDPNTAQTDDIDAGDFLNGGGGDDVIVIGQDDTVTGGTGADSFTLGHWITQDHQAEILDFSLAEDALMVIYDDSTDPDPEVTLEPDDADAELQHLVLNGVRIAAISGAAGLTLDAIALIPESALPPPAS</sequence>
<organism evidence="5 6">
    <name type="scientific">Roseovarius litoreus</name>
    <dbReference type="NCBI Taxonomy" id="1155722"/>
    <lineage>
        <taxon>Bacteria</taxon>
        <taxon>Pseudomonadati</taxon>
        <taxon>Pseudomonadota</taxon>
        <taxon>Alphaproteobacteria</taxon>
        <taxon>Rhodobacterales</taxon>
        <taxon>Roseobacteraceae</taxon>
        <taxon>Roseovarius</taxon>
    </lineage>
</organism>
<feature type="region of interest" description="Disordered" evidence="3">
    <location>
        <begin position="25"/>
        <end position="194"/>
    </location>
</feature>
<dbReference type="AlphaFoldDB" id="A0A1M7B1E7"/>
<feature type="compositionally biased region" description="Low complexity" evidence="3">
    <location>
        <begin position="57"/>
        <end position="67"/>
    </location>
</feature>
<dbReference type="PANTHER" id="PTHR38340">
    <property type="entry name" value="S-LAYER PROTEIN"/>
    <property type="match status" value="1"/>
</dbReference>
<evidence type="ECO:0000313" key="5">
    <source>
        <dbReference type="EMBL" id="SHL48479.1"/>
    </source>
</evidence>
<dbReference type="GO" id="GO:0005576">
    <property type="term" value="C:extracellular region"/>
    <property type="evidence" value="ECO:0007669"/>
    <property type="project" value="UniProtKB-SubCell"/>
</dbReference>
<dbReference type="GO" id="GO:0005509">
    <property type="term" value="F:calcium ion binding"/>
    <property type="evidence" value="ECO:0007669"/>
    <property type="project" value="InterPro"/>
</dbReference>
<dbReference type="Pfam" id="PF00353">
    <property type="entry name" value="HemolysinCabind"/>
    <property type="match status" value="5"/>
</dbReference>
<feature type="signal peptide" evidence="4">
    <location>
        <begin position="1"/>
        <end position="17"/>
    </location>
</feature>
<dbReference type="RefSeq" id="WP_149778183.1">
    <property type="nucleotide sequence ID" value="NZ_FRCB01000001.1"/>
</dbReference>
<accession>A0A1M7B1E7</accession>
<dbReference type="InterPro" id="IPR011049">
    <property type="entry name" value="Serralysin-like_metalloprot_C"/>
</dbReference>
<evidence type="ECO:0000256" key="3">
    <source>
        <dbReference type="SAM" id="MobiDB-lite"/>
    </source>
</evidence>
<gene>
    <name evidence="5" type="ORF">SAMN05443432_101643</name>
</gene>
<feature type="compositionally biased region" description="Low complexity" evidence="3">
    <location>
        <begin position="114"/>
        <end position="128"/>
    </location>
</feature>
<dbReference type="InterPro" id="IPR001343">
    <property type="entry name" value="Hemolysn_Ca-bd"/>
</dbReference>
<dbReference type="InterPro" id="IPR018511">
    <property type="entry name" value="Hemolysin-typ_Ca-bd_CS"/>
</dbReference>
<evidence type="ECO:0000313" key="6">
    <source>
        <dbReference type="Proteomes" id="UP000322545"/>
    </source>
</evidence>